<keyword evidence="4" id="KW-1185">Reference proteome</keyword>
<dbReference type="EMBL" id="CP031367">
    <property type="protein sequence ID" value="AXK49650.1"/>
    <property type="molecule type" value="Genomic_DNA"/>
</dbReference>
<reference evidence="2 4" key="1">
    <citation type="submission" date="2017-10" db="EMBL/GenBank/DDBJ databases">
        <title>Genomics of the genus Arcobacter.</title>
        <authorList>
            <person name="Perez-Cataluna A."/>
            <person name="Figueras M.J."/>
        </authorList>
    </citation>
    <scope>NUCLEOTIDE SEQUENCE [LARGE SCALE GENOMIC DNA]</scope>
    <source>
        <strain evidence="2 4">LMG 25534</strain>
    </source>
</reference>
<evidence type="ECO:0000313" key="3">
    <source>
        <dbReference type="Proteomes" id="UP000254504"/>
    </source>
</evidence>
<dbReference type="AlphaFoldDB" id="A0AAD0VNE1"/>
<protein>
    <submittedName>
        <fullName evidence="1">Uncharacterized protein</fullName>
    </submittedName>
</protein>
<sequence>MDKKYESAHDILYKLQDFETNIDDYSDNPEDDDYYKKHDDTPYRKIYKYIENLNKKDFTYMMIFEMAYRNKKVQEIIENLETIFIFFTERKHKYQKLDSKFNFDRISDIDRFSDIASDIFSCASSDIEYKQDLAENQKKFIELYFSEKDEKVLFKDELEILLNNQELTEDLEFQNICFIFELLSKKLKRDFFLYPDGYVSKAIIENLVVSREYIRLNTGLEYKTLEIDSVSEEFRKFKNTDMKSVADLFFIYDYHRYKLDESDKEYLIKNIKYALTKYHGIIQKGTSEIIPYKEFLENYNNEENNKENFFGYYITERSIRSKIAMMQKFIDECNYKYLFFN</sequence>
<accession>A0AAD0VNE1</accession>
<gene>
    <name evidence="1" type="ORF">ATR_1832</name>
    <name evidence="2" type="ORF">CRU87_09235</name>
</gene>
<dbReference type="KEGG" id="atp:ATR_1832"/>
<evidence type="ECO:0000313" key="1">
    <source>
        <dbReference type="EMBL" id="AXK49650.1"/>
    </source>
</evidence>
<proteinExistence type="predicted"/>
<organism evidence="1 3">
    <name type="scientific">Aliarcobacter trophiarum LMG 25534</name>
    <dbReference type="NCBI Taxonomy" id="1032241"/>
    <lineage>
        <taxon>Bacteria</taxon>
        <taxon>Pseudomonadati</taxon>
        <taxon>Campylobacterota</taxon>
        <taxon>Epsilonproteobacteria</taxon>
        <taxon>Campylobacterales</taxon>
        <taxon>Arcobacteraceae</taxon>
        <taxon>Aliarcobacter</taxon>
    </lineage>
</organism>
<dbReference type="RefSeq" id="WP_115429121.1">
    <property type="nucleotide sequence ID" value="NZ_CP031367.1"/>
</dbReference>
<reference evidence="1 3" key="2">
    <citation type="submission" date="2018-07" db="EMBL/GenBank/DDBJ databases">
        <title>Complete genome of the Arcobacter trophiarum type strain LMG 25534.</title>
        <authorList>
            <person name="Miller W.G."/>
            <person name="Yee E."/>
        </authorList>
    </citation>
    <scope>NUCLEOTIDE SEQUENCE [LARGE SCALE GENOMIC DNA]</scope>
    <source>
        <strain evidence="1 3">LMG 25534</strain>
    </source>
</reference>
<name>A0AAD0VNE1_9BACT</name>
<dbReference type="Proteomes" id="UP000254504">
    <property type="component" value="Chromosome"/>
</dbReference>
<dbReference type="Proteomes" id="UP000289132">
    <property type="component" value="Unassembled WGS sequence"/>
</dbReference>
<evidence type="ECO:0000313" key="4">
    <source>
        <dbReference type="Proteomes" id="UP000289132"/>
    </source>
</evidence>
<dbReference type="EMBL" id="PDKD01000022">
    <property type="protein sequence ID" value="RXJ89399.1"/>
    <property type="molecule type" value="Genomic_DNA"/>
</dbReference>
<evidence type="ECO:0000313" key="2">
    <source>
        <dbReference type="EMBL" id="RXJ89399.1"/>
    </source>
</evidence>